<dbReference type="Proteomes" id="UP000255517">
    <property type="component" value="Unassembled WGS sequence"/>
</dbReference>
<proteinExistence type="predicted"/>
<dbReference type="Gene3D" id="2.30.30.90">
    <property type="match status" value="1"/>
</dbReference>
<sequence length="74" mass="8361">MNLAQIEPGQSAIVKGFTENSKIRRRLQDLGLISGTKVRCISRSPLKDPTCYMIRRAVIAIRYSDAKEIIVKEL</sequence>
<dbReference type="InterPro" id="IPR008988">
    <property type="entry name" value="Transcriptional_repressor_C"/>
</dbReference>
<dbReference type="InterPro" id="IPR007167">
    <property type="entry name" value="Fe-transptr_FeoA-like"/>
</dbReference>
<feature type="domain" description="Ferrous iron transporter FeoA-like" evidence="2">
    <location>
        <begin position="1"/>
        <end position="73"/>
    </location>
</feature>
<dbReference type="InterPro" id="IPR052713">
    <property type="entry name" value="FeoA"/>
</dbReference>
<dbReference type="AlphaFoldDB" id="A0A379C7E4"/>
<protein>
    <submittedName>
        <fullName evidence="3">FeoA domain</fullName>
    </submittedName>
</protein>
<dbReference type="Pfam" id="PF04023">
    <property type="entry name" value="FeoA"/>
    <property type="match status" value="1"/>
</dbReference>
<evidence type="ECO:0000259" key="2">
    <source>
        <dbReference type="SMART" id="SM00899"/>
    </source>
</evidence>
<reference evidence="3 4" key="1">
    <citation type="submission" date="2018-06" db="EMBL/GenBank/DDBJ databases">
        <authorList>
            <consortium name="Pathogen Informatics"/>
            <person name="Doyle S."/>
        </authorList>
    </citation>
    <scope>NUCLEOTIDE SEQUENCE [LARGE SCALE GENOMIC DNA]</scope>
    <source>
        <strain evidence="3 4">NCTC13149</strain>
    </source>
</reference>
<organism evidence="3 4">
    <name type="scientific">Peptoniphilus lacrimalis</name>
    <dbReference type="NCBI Taxonomy" id="33031"/>
    <lineage>
        <taxon>Bacteria</taxon>
        <taxon>Bacillati</taxon>
        <taxon>Bacillota</taxon>
        <taxon>Tissierellia</taxon>
        <taxon>Tissierellales</taxon>
        <taxon>Peptoniphilaceae</taxon>
        <taxon>Peptoniphilus</taxon>
    </lineage>
</organism>
<dbReference type="PANTHER" id="PTHR42954">
    <property type="entry name" value="FE(2+) TRANSPORT PROTEIN A"/>
    <property type="match status" value="1"/>
</dbReference>
<dbReference type="PANTHER" id="PTHR42954:SF2">
    <property type="entry name" value="FE(2+) TRANSPORT PROTEIN A"/>
    <property type="match status" value="1"/>
</dbReference>
<dbReference type="SUPFAM" id="SSF50037">
    <property type="entry name" value="C-terminal domain of transcriptional repressors"/>
    <property type="match status" value="1"/>
</dbReference>
<evidence type="ECO:0000313" key="4">
    <source>
        <dbReference type="Proteomes" id="UP000255517"/>
    </source>
</evidence>
<name>A0A379C7E4_9FIRM</name>
<accession>A0A379C7E4</accession>
<dbReference type="OrthoDB" id="9811076at2"/>
<dbReference type="GO" id="GO:0046914">
    <property type="term" value="F:transition metal ion binding"/>
    <property type="evidence" value="ECO:0007669"/>
    <property type="project" value="InterPro"/>
</dbReference>
<dbReference type="InterPro" id="IPR038157">
    <property type="entry name" value="FeoA_core_dom"/>
</dbReference>
<dbReference type="EMBL" id="UGSZ01000001">
    <property type="protein sequence ID" value="SUB57615.1"/>
    <property type="molecule type" value="Genomic_DNA"/>
</dbReference>
<dbReference type="RefSeq" id="WP_009346218.1">
    <property type="nucleotide sequence ID" value="NZ_CAMUOS010000015.1"/>
</dbReference>
<dbReference type="STRING" id="1122949.GCA_000378725_01604"/>
<gene>
    <name evidence="3" type="ORF">NCTC13149_01460</name>
</gene>
<keyword evidence="1" id="KW-0408">Iron</keyword>
<evidence type="ECO:0000313" key="3">
    <source>
        <dbReference type="EMBL" id="SUB57615.1"/>
    </source>
</evidence>
<dbReference type="SMART" id="SM00899">
    <property type="entry name" value="FeoA"/>
    <property type="match status" value="1"/>
</dbReference>
<evidence type="ECO:0000256" key="1">
    <source>
        <dbReference type="ARBA" id="ARBA00023004"/>
    </source>
</evidence>